<organism evidence="2 3">
    <name type="scientific">Trifolium subterraneum</name>
    <name type="common">Subterranean clover</name>
    <dbReference type="NCBI Taxonomy" id="3900"/>
    <lineage>
        <taxon>Eukaryota</taxon>
        <taxon>Viridiplantae</taxon>
        <taxon>Streptophyta</taxon>
        <taxon>Embryophyta</taxon>
        <taxon>Tracheophyta</taxon>
        <taxon>Spermatophyta</taxon>
        <taxon>Magnoliopsida</taxon>
        <taxon>eudicotyledons</taxon>
        <taxon>Gunneridae</taxon>
        <taxon>Pentapetalae</taxon>
        <taxon>rosids</taxon>
        <taxon>fabids</taxon>
        <taxon>Fabales</taxon>
        <taxon>Fabaceae</taxon>
        <taxon>Papilionoideae</taxon>
        <taxon>50 kb inversion clade</taxon>
        <taxon>NPAAA clade</taxon>
        <taxon>Hologalegina</taxon>
        <taxon>IRL clade</taxon>
        <taxon>Trifolieae</taxon>
        <taxon>Trifolium</taxon>
    </lineage>
</organism>
<name>A0A2Z6NAJ0_TRISU</name>
<keyword evidence="3" id="KW-1185">Reference proteome</keyword>
<protein>
    <submittedName>
        <fullName evidence="2">Uncharacterized protein</fullName>
    </submittedName>
</protein>
<gene>
    <name evidence="2" type="ORF">TSUD_224690</name>
</gene>
<feature type="region of interest" description="Disordered" evidence="1">
    <location>
        <begin position="76"/>
        <end position="115"/>
    </location>
</feature>
<evidence type="ECO:0000313" key="3">
    <source>
        <dbReference type="Proteomes" id="UP000242715"/>
    </source>
</evidence>
<feature type="compositionally biased region" description="Low complexity" evidence="1">
    <location>
        <begin position="100"/>
        <end position="113"/>
    </location>
</feature>
<sequence>MQDDSKCGGSVMEKEGGCVYSDGPRSVYQKLNSGPFEFIPTPNKLRKQERRVLNCNFTLPSASLCRKQQLCNSLNSRSVRSKVTKPIDHSHRSDGKQLANSSPSSSSVNNDDSGPARTVIELSKFNQFRRYM</sequence>
<accession>A0A2Z6NAJ0</accession>
<dbReference type="AlphaFoldDB" id="A0A2Z6NAJ0"/>
<dbReference type="EMBL" id="DF973331">
    <property type="protein sequence ID" value="GAU26277.1"/>
    <property type="molecule type" value="Genomic_DNA"/>
</dbReference>
<evidence type="ECO:0000313" key="2">
    <source>
        <dbReference type="EMBL" id="GAU26277.1"/>
    </source>
</evidence>
<feature type="compositionally biased region" description="Basic and acidic residues" evidence="1">
    <location>
        <begin position="85"/>
        <end position="95"/>
    </location>
</feature>
<proteinExistence type="predicted"/>
<reference evidence="3" key="1">
    <citation type="journal article" date="2017" name="Front. Plant Sci.">
        <title>Climate Clever Clovers: New Paradigm to Reduce the Environmental Footprint of Ruminants by Breeding Low Methanogenic Forages Utilizing Haplotype Variation.</title>
        <authorList>
            <person name="Kaur P."/>
            <person name="Appels R."/>
            <person name="Bayer P.E."/>
            <person name="Keeble-Gagnere G."/>
            <person name="Wang J."/>
            <person name="Hirakawa H."/>
            <person name="Shirasawa K."/>
            <person name="Vercoe P."/>
            <person name="Stefanova K."/>
            <person name="Durmic Z."/>
            <person name="Nichols P."/>
            <person name="Revell C."/>
            <person name="Isobe S.N."/>
            <person name="Edwards D."/>
            <person name="Erskine W."/>
        </authorList>
    </citation>
    <scope>NUCLEOTIDE SEQUENCE [LARGE SCALE GENOMIC DNA]</scope>
    <source>
        <strain evidence="3">cv. Daliak</strain>
    </source>
</reference>
<dbReference type="Proteomes" id="UP000242715">
    <property type="component" value="Unassembled WGS sequence"/>
</dbReference>
<evidence type="ECO:0000256" key="1">
    <source>
        <dbReference type="SAM" id="MobiDB-lite"/>
    </source>
</evidence>